<dbReference type="RefSeq" id="WP_066791497.1">
    <property type="nucleotide sequence ID" value="NZ_LWQS01000114.1"/>
</dbReference>
<dbReference type="GO" id="GO:0016757">
    <property type="term" value="F:glycosyltransferase activity"/>
    <property type="evidence" value="ECO:0007669"/>
    <property type="project" value="InterPro"/>
</dbReference>
<dbReference type="STRING" id="1707952.A6A03_05695"/>
<dbReference type="CDD" id="cd03801">
    <property type="entry name" value="GT4_PimA-like"/>
    <property type="match status" value="1"/>
</dbReference>
<proteinExistence type="predicted"/>
<organism evidence="3 4">
    <name type="scientific">Chloroflexus islandicus</name>
    <dbReference type="NCBI Taxonomy" id="1707952"/>
    <lineage>
        <taxon>Bacteria</taxon>
        <taxon>Bacillati</taxon>
        <taxon>Chloroflexota</taxon>
        <taxon>Chloroflexia</taxon>
        <taxon>Chloroflexales</taxon>
        <taxon>Chloroflexineae</taxon>
        <taxon>Chloroflexaceae</taxon>
        <taxon>Chloroflexus</taxon>
    </lineage>
</organism>
<feature type="domain" description="Glycosyltransferase subfamily 4-like N-terminal" evidence="2">
    <location>
        <begin position="32"/>
        <end position="163"/>
    </location>
</feature>
<feature type="domain" description="Glycosyl transferase family 1" evidence="1">
    <location>
        <begin position="175"/>
        <end position="330"/>
    </location>
</feature>
<dbReference type="InterPro" id="IPR028098">
    <property type="entry name" value="Glyco_trans_4-like_N"/>
</dbReference>
<dbReference type="PANTHER" id="PTHR12526:SF635">
    <property type="entry name" value="GLYCOSYL TRANSFERASE GROUP 1"/>
    <property type="match status" value="1"/>
</dbReference>
<dbReference type="InterPro" id="IPR001296">
    <property type="entry name" value="Glyco_trans_1"/>
</dbReference>
<comment type="caution">
    <text evidence="3">The sequence shown here is derived from an EMBL/GenBank/DDBJ whole genome shotgun (WGS) entry which is preliminary data.</text>
</comment>
<dbReference type="Pfam" id="PF13439">
    <property type="entry name" value="Glyco_transf_4"/>
    <property type="match status" value="1"/>
</dbReference>
<dbReference type="AlphaFoldDB" id="A0A178LSZ7"/>
<evidence type="ECO:0000259" key="1">
    <source>
        <dbReference type="Pfam" id="PF00534"/>
    </source>
</evidence>
<keyword evidence="3" id="KW-0808">Transferase</keyword>
<dbReference type="Pfam" id="PF00534">
    <property type="entry name" value="Glycos_transf_1"/>
    <property type="match status" value="1"/>
</dbReference>
<dbReference type="Gene3D" id="3.40.50.2000">
    <property type="entry name" value="Glycogen Phosphorylase B"/>
    <property type="match status" value="2"/>
</dbReference>
<keyword evidence="4" id="KW-1185">Reference proteome</keyword>
<name>A0A178LSZ7_9CHLR</name>
<dbReference type="PANTHER" id="PTHR12526">
    <property type="entry name" value="GLYCOSYLTRANSFERASE"/>
    <property type="match status" value="1"/>
</dbReference>
<dbReference type="EMBL" id="LWQS01000114">
    <property type="protein sequence ID" value="OAN37135.1"/>
    <property type="molecule type" value="Genomic_DNA"/>
</dbReference>
<dbReference type="OrthoDB" id="9787617at2"/>
<dbReference type="Proteomes" id="UP000078287">
    <property type="component" value="Unassembled WGS sequence"/>
</dbReference>
<evidence type="ECO:0000259" key="2">
    <source>
        <dbReference type="Pfam" id="PF13439"/>
    </source>
</evidence>
<accession>A0A178LSZ7</accession>
<evidence type="ECO:0000313" key="4">
    <source>
        <dbReference type="Proteomes" id="UP000078287"/>
    </source>
</evidence>
<dbReference type="SUPFAM" id="SSF53756">
    <property type="entry name" value="UDP-Glycosyltransferase/glycogen phosphorylase"/>
    <property type="match status" value="1"/>
</dbReference>
<sequence length="351" mass="38429">MRIAFLDSWLQQVAEGSGTAAAIGGLGRALRAHGHHVARIAPPVAWPPNLTLRRLLFNLYVPALLRALPYDLIVGVDIDGVLVAGRVTTPYVCSVKGVIAEELQHERGNVRRLLWLLSRLERINARRAPLVITTSDYCRRSIQHHYGVPAERIRLVPEGIDLAAWPMPLPRGAGQTILCVARQYPRKHIADLIRAFAQVRQHLPAAELVIIGDGPEHHTLRALAAELNLGSACRLLGAVPDDDEVKAWYYRADLFCLPSVQEGFGIVFLEAMAAGLPVIATTAAAIPEVVPHGEAGLLVPPGDVPALAAALTTLLADPALRQRYGAFGREYVARFDWMRVAERFLDVTRGW</sequence>
<evidence type="ECO:0000313" key="3">
    <source>
        <dbReference type="EMBL" id="OAN37135.1"/>
    </source>
</evidence>
<gene>
    <name evidence="3" type="ORF">A6A03_05695</name>
</gene>
<protein>
    <submittedName>
        <fullName evidence="3">Glycosyl transferase family 1</fullName>
    </submittedName>
</protein>
<reference evidence="3 4" key="1">
    <citation type="submission" date="2016-04" db="EMBL/GenBank/DDBJ databases">
        <title>Chloroflexus islandicus sp. nov., a thermophilic filamentous anoxygenic phototrophic bacterium from geyser Strokkur (Iceland).</title>
        <authorList>
            <person name="Gaisin V.A."/>
            <person name="Kalashnikov A.M."/>
            <person name="Sukhacheva M.V."/>
            <person name="Grouzdev D.S."/>
            <person name="Ivanov T.M."/>
            <person name="Kuznetsov B."/>
            <person name="Gorlenko V.M."/>
        </authorList>
    </citation>
    <scope>NUCLEOTIDE SEQUENCE [LARGE SCALE GENOMIC DNA]</scope>
    <source>
        <strain evidence="4">isl-2</strain>
    </source>
</reference>